<dbReference type="SUPFAM" id="SSF49384">
    <property type="entry name" value="Carbohydrate-binding domain"/>
    <property type="match status" value="1"/>
</dbReference>
<dbReference type="GO" id="GO:0030246">
    <property type="term" value="F:carbohydrate binding"/>
    <property type="evidence" value="ECO:0007669"/>
    <property type="project" value="InterPro"/>
</dbReference>
<protein>
    <recommendedName>
        <fullName evidence="4">Cohesin domain-containing protein</fullName>
    </recommendedName>
</protein>
<evidence type="ECO:0000313" key="3">
    <source>
        <dbReference type="Proteomes" id="UP000230760"/>
    </source>
</evidence>
<name>A0A2M7UZ42_9BACT</name>
<reference evidence="3" key="1">
    <citation type="submission" date="2017-09" db="EMBL/GenBank/DDBJ databases">
        <title>Depth-based differentiation of microbial function through sediment-hosted aquifers and enrichment of novel symbionts in the deep terrestrial subsurface.</title>
        <authorList>
            <person name="Probst A.J."/>
            <person name="Ladd B."/>
            <person name="Jarett J.K."/>
            <person name="Geller-Mcgrath D.E."/>
            <person name="Sieber C.M.K."/>
            <person name="Emerson J.B."/>
            <person name="Anantharaman K."/>
            <person name="Thomas B.C."/>
            <person name="Malmstrom R."/>
            <person name="Stieglmeier M."/>
            <person name="Klingl A."/>
            <person name="Woyke T."/>
            <person name="Ryan C.M."/>
            <person name="Banfield J.F."/>
        </authorList>
    </citation>
    <scope>NUCLEOTIDE SEQUENCE [LARGE SCALE GENOMIC DNA]</scope>
</reference>
<accession>A0A2M7UZ42</accession>
<keyword evidence="1" id="KW-1133">Transmembrane helix</keyword>
<proteinExistence type="predicted"/>
<keyword evidence="1" id="KW-0472">Membrane</keyword>
<sequence length="432" mass="48393">MIKLETKLKIIPRFNSSTGVKRKFLRLFCVLFCVCSAALPLGAGAAVLYLMPQSQTVYQGDNFLVDVMLDSEGAQINAAEVYLKFPNEKTEVVDAGNGGSIFGLWPQEPDFSNQKGEVYFTGGVPGGFKGSGKLVSITFNSLGTPLGIGQIQISFKENSKVLLNDGKGTPADLVFLEGNYEIVEKEEGLPVISSSSHPDPKKWFQSSTIHLHWDLVEGAEYSYQLSKDSLAEPDDVPDRPEGELKWVGDMEYANLEDGIYYFTLKQKLPGKDWSGIVRFRANIDTKPPEEFKPEIGRDPSVFGGKYFLSFATTDAMSGVDYYEILEEPQKNIFTRFFSQNRRKTLRETAQNWKIGESPYLLEDQSLQSIIKVKAVDKAGNERLAEIIPPAKPFPWIKLLITVVIIIVLAVVIRWIINYIKYQKSNVKNTSQK</sequence>
<dbReference type="Gene3D" id="2.60.40.680">
    <property type="match status" value="1"/>
</dbReference>
<organism evidence="2 3">
    <name type="scientific">Candidatus Nealsonbacteria bacterium CG_4_10_14_0_2_um_filter_38_17</name>
    <dbReference type="NCBI Taxonomy" id="1974680"/>
    <lineage>
        <taxon>Bacteria</taxon>
        <taxon>Candidatus Nealsoniibacteriota</taxon>
    </lineage>
</organism>
<feature type="transmembrane region" description="Helical" evidence="1">
    <location>
        <begin position="395"/>
        <end position="416"/>
    </location>
</feature>
<keyword evidence="1" id="KW-0812">Transmembrane</keyword>
<gene>
    <name evidence="2" type="ORF">COX90_00300</name>
</gene>
<dbReference type="InterPro" id="IPR008965">
    <property type="entry name" value="CBM2/CBM3_carb-bd_dom_sf"/>
</dbReference>
<evidence type="ECO:0000256" key="1">
    <source>
        <dbReference type="SAM" id="Phobius"/>
    </source>
</evidence>
<evidence type="ECO:0000313" key="2">
    <source>
        <dbReference type="EMBL" id="PIZ89247.1"/>
    </source>
</evidence>
<dbReference type="EMBL" id="PFPB01000008">
    <property type="protein sequence ID" value="PIZ89247.1"/>
    <property type="molecule type" value="Genomic_DNA"/>
</dbReference>
<dbReference type="CDD" id="cd08547">
    <property type="entry name" value="Type_II_cohesin"/>
    <property type="match status" value="1"/>
</dbReference>
<comment type="caution">
    <text evidence="2">The sequence shown here is derived from an EMBL/GenBank/DDBJ whole genome shotgun (WGS) entry which is preliminary data.</text>
</comment>
<dbReference type="AlphaFoldDB" id="A0A2M7UZ42"/>
<evidence type="ECO:0008006" key="4">
    <source>
        <dbReference type="Google" id="ProtNLM"/>
    </source>
</evidence>
<dbReference type="Proteomes" id="UP000230760">
    <property type="component" value="Unassembled WGS sequence"/>
</dbReference>